<protein>
    <submittedName>
        <fullName evidence="2">Uncharacterized protein</fullName>
    </submittedName>
</protein>
<evidence type="ECO:0000313" key="2">
    <source>
        <dbReference type="EMBL" id="KAF3854024.1"/>
    </source>
</evidence>
<name>A0A7J5YWP3_DISMA</name>
<dbReference type="GO" id="GO:0006511">
    <property type="term" value="P:ubiquitin-dependent protein catabolic process"/>
    <property type="evidence" value="ECO:0007669"/>
    <property type="project" value="TreeGrafter"/>
</dbReference>
<dbReference type="GO" id="GO:2000051">
    <property type="term" value="P:negative regulation of non-canonical Wnt signaling pathway"/>
    <property type="evidence" value="ECO:0007669"/>
    <property type="project" value="TreeGrafter"/>
</dbReference>
<comment type="caution">
    <text evidence="2">The sequence shown here is derived from an EMBL/GenBank/DDBJ whole genome shotgun (WGS) entry which is preliminary data.</text>
</comment>
<dbReference type="GO" id="GO:0005829">
    <property type="term" value="C:cytosol"/>
    <property type="evidence" value="ECO:0007669"/>
    <property type="project" value="TreeGrafter"/>
</dbReference>
<dbReference type="EMBL" id="JAAKFY010000008">
    <property type="protein sequence ID" value="KAF3854024.1"/>
    <property type="molecule type" value="Genomic_DNA"/>
</dbReference>
<feature type="coiled-coil region" evidence="1">
    <location>
        <begin position="136"/>
        <end position="174"/>
    </location>
</feature>
<dbReference type="OrthoDB" id="8961907at2759"/>
<proteinExistence type="predicted"/>
<dbReference type="InterPro" id="IPR031248">
    <property type="entry name" value="RNF213"/>
</dbReference>
<dbReference type="GO" id="GO:0016020">
    <property type="term" value="C:membrane"/>
    <property type="evidence" value="ECO:0007669"/>
    <property type="project" value="TreeGrafter"/>
</dbReference>
<dbReference type="GO" id="GO:0016887">
    <property type="term" value="F:ATP hydrolysis activity"/>
    <property type="evidence" value="ECO:0007669"/>
    <property type="project" value="InterPro"/>
</dbReference>
<dbReference type="GO" id="GO:0002040">
    <property type="term" value="P:sprouting angiogenesis"/>
    <property type="evidence" value="ECO:0007669"/>
    <property type="project" value="TreeGrafter"/>
</dbReference>
<evidence type="ECO:0000313" key="3">
    <source>
        <dbReference type="Proteomes" id="UP000518266"/>
    </source>
</evidence>
<keyword evidence="3" id="KW-1185">Reference proteome</keyword>
<dbReference type="Proteomes" id="UP000518266">
    <property type="component" value="Unassembled WGS sequence"/>
</dbReference>
<sequence length="374" mass="43018">MLGLIQTHLKKAEEMPLLLVSWLSLVAFEDLPEFSDMTGIPAEHLIQSLLYRLRRCVESRDNNRAEEHLKHTQKILTHLLLKVDKEKDRMIESGNIKLVFKSSISVLTNICEITRLVQSYHAAVLSYQLVLKLADMVDAKLKKESSEDEFETLNKKLLEDLQSAQQRVIEWRDELLHKPLLMPSKTLSYPKEIEMWDSLLKVECSLEEVSSSWRLTVKKDLKKRISKASEEDKVLVCCLETSMAAIRKSDEVVQTSFDELCHSAIKEICQRKQEGDLMRSLYSKMKDPPVVVLSAVVVESAARFRDDSVVQLLDPQSAMNYLMSHCVTALQHLVESLLQGHVTLGNLQTCLKYRDQFKRLHQQCMNLFITKIPP</sequence>
<keyword evidence="1" id="KW-0175">Coiled coil</keyword>
<dbReference type="GO" id="GO:0005730">
    <property type="term" value="C:nucleolus"/>
    <property type="evidence" value="ECO:0007669"/>
    <property type="project" value="TreeGrafter"/>
</dbReference>
<gene>
    <name evidence="2" type="ORF">F7725_014712</name>
</gene>
<dbReference type="AlphaFoldDB" id="A0A7J5YWP3"/>
<dbReference type="GO" id="GO:0004842">
    <property type="term" value="F:ubiquitin-protein transferase activity"/>
    <property type="evidence" value="ECO:0007669"/>
    <property type="project" value="InterPro"/>
</dbReference>
<dbReference type="PANTHER" id="PTHR22605:SF21">
    <property type="entry name" value="E3 UBIQUITIN-PROTEIN LIGASE RNF213-BETA"/>
    <property type="match status" value="1"/>
</dbReference>
<organism evidence="2 3">
    <name type="scientific">Dissostichus mawsoni</name>
    <name type="common">Antarctic cod</name>
    <dbReference type="NCBI Taxonomy" id="36200"/>
    <lineage>
        <taxon>Eukaryota</taxon>
        <taxon>Metazoa</taxon>
        <taxon>Chordata</taxon>
        <taxon>Craniata</taxon>
        <taxon>Vertebrata</taxon>
        <taxon>Euteleostomi</taxon>
        <taxon>Actinopterygii</taxon>
        <taxon>Neopterygii</taxon>
        <taxon>Teleostei</taxon>
        <taxon>Neoteleostei</taxon>
        <taxon>Acanthomorphata</taxon>
        <taxon>Eupercaria</taxon>
        <taxon>Perciformes</taxon>
        <taxon>Notothenioidei</taxon>
        <taxon>Nototheniidae</taxon>
        <taxon>Dissostichus</taxon>
    </lineage>
</organism>
<evidence type="ECO:0000256" key="1">
    <source>
        <dbReference type="SAM" id="Coils"/>
    </source>
</evidence>
<accession>A0A7J5YWP3</accession>
<reference evidence="2 3" key="1">
    <citation type="submission" date="2020-03" db="EMBL/GenBank/DDBJ databases">
        <title>Dissostichus mawsoni Genome sequencing and assembly.</title>
        <authorList>
            <person name="Park H."/>
        </authorList>
    </citation>
    <scope>NUCLEOTIDE SEQUENCE [LARGE SCALE GENOMIC DNA]</scope>
    <source>
        <strain evidence="2">DM0001</strain>
        <tissue evidence="2">Muscle</tissue>
    </source>
</reference>
<dbReference type="PANTHER" id="PTHR22605">
    <property type="entry name" value="RZ-TYPE DOMAIN-CONTAINING PROTEIN"/>
    <property type="match status" value="1"/>
</dbReference>